<dbReference type="RefSeq" id="WP_046906666.1">
    <property type="nucleotide sequence ID" value="NZ_BAAAXG010000013.1"/>
</dbReference>
<gene>
    <name evidence="2" type="ORF">VO63_06730</name>
</gene>
<dbReference type="Proteomes" id="UP000265325">
    <property type="component" value="Unassembled WGS sequence"/>
</dbReference>
<sequence length="177" mass="17540">MRLARHGLQIALVAGALALSAPAALAVAGEPAAGESTGSVRINPGKAYPGSTVTVSTSACGKETYGKGESEVAGQFHLFAGNRPGVLTGEFRVPEDAASGTDTVTLKCPPRIKQTVTYQISGRPHGAVAAGFGWAAGADQADDSATSLALGGLLLGGAVAGGVIRARRRASRTGASA</sequence>
<comment type="caution">
    <text evidence="2">The sequence shown here is derived from an EMBL/GenBank/DDBJ whole genome shotgun (WGS) entry which is preliminary data.</text>
</comment>
<reference evidence="2 3" key="1">
    <citation type="submission" date="2015-05" db="EMBL/GenBank/DDBJ databases">
        <title>Draft Genome assembly of Streptomyces showdoensis.</title>
        <authorList>
            <person name="Thapa K.K."/>
            <person name="Metsa-Ketela M."/>
        </authorList>
    </citation>
    <scope>NUCLEOTIDE SEQUENCE [LARGE SCALE GENOMIC DNA]</scope>
    <source>
        <strain evidence="2 3">ATCC 15227</strain>
    </source>
</reference>
<evidence type="ECO:0000313" key="3">
    <source>
        <dbReference type="Proteomes" id="UP000265325"/>
    </source>
</evidence>
<accession>A0A2P2GSI3</accession>
<feature type="signal peptide" evidence="1">
    <location>
        <begin position="1"/>
        <end position="26"/>
    </location>
</feature>
<keyword evidence="3" id="KW-1185">Reference proteome</keyword>
<protein>
    <submittedName>
        <fullName evidence="2">Sortase</fullName>
    </submittedName>
</protein>
<name>A0A2P2GSI3_STREW</name>
<dbReference type="AlphaFoldDB" id="A0A2P2GSI3"/>
<evidence type="ECO:0000256" key="1">
    <source>
        <dbReference type="SAM" id="SignalP"/>
    </source>
</evidence>
<feature type="chain" id="PRO_5015180773" evidence="1">
    <location>
        <begin position="27"/>
        <end position="177"/>
    </location>
</feature>
<dbReference type="EMBL" id="LAQS01000008">
    <property type="protein sequence ID" value="KKZ74458.1"/>
    <property type="molecule type" value="Genomic_DNA"/>
</dbReference>
<evidence type="ECO:0000313" key="2">
    <source>
        <dbReference type="EMBL" id="KKZ74458.1"/>
    </source>
</evidence>
<keyword evidence="1" id="KW-0732">Signal</keyword>
<proteinExistence type="predicted"/>
<organism evidence="2 3">
    <name type="scientific">Streptomyces showdoensis</name>
    <dbReference type="NCBI Taxonomy" id="68268"/>
    <lineage>
        <taxon>Bacteria</taxon>
        <taxon>Bacillati</taxon>
        <taxon>Actinomycetota</taxon>
        <taxon>Actinomycetes</taxon>
        <taxon>Kitasatosporales</taxon>
        <taxon>Streptomycetaceae</taxon>
        <taxon>Streptomyces</taxon>
    </lineage>
</organism>
<dbReference type="OrthoDB" id="4333798at2"/>